<reference evidence="3 4" key="1">
    <citation type="submission" date="2018-03" db="EMBL/GenBank/DDBJ databases">
        <title>Draft Genome Sequences of the Obligatory Marine Myxobacteria Enhygromyxa salina SWB005.</title>
        <authorList>
            <person name="Poehlein A."/>
            <person name="Moghaddam J.A."/>
            <person name="Harms H."/>
            <person name="Alanjari M."/>
            <person name="Koenig G.M."/>
            <person name="Daniel R."/>
            <person name="Schaeberle T.F."/>
        </authorList>
    </citation>
    <scope>NUCLEOTIDE SEQUENCE [LARGE SCALE GENOMIC DNA]</scope>
    <source>
        <strain evidence="3 4">SWB005</strain>
    </source>
</reference>
<proteinExistence type="predicted"/>
<feature type="signal peptide" evidence="2">
    <location>
        <begin position="1"/>
        <end position="20"/>
    </location>
</feature>
<comment type="caution">
    <text evidence="3">The sequence shown here is derived from an EMBL/GenBank/DDBJ whole genome shotgun (WGS) entry which is preliminary data.</text>
</comment>
<dbReference type="AlphaFoldDB" id="A0A2S9XCV6"/>
<feature type="region of interest" description="Disordered" evidence="1">
    <location>
        <begin position="147"/>
        <end position="170"/>
    </location>
</feature>
<gene>
    <name evidence="3" type="ORF">ENSA5_63010</name>
</gene>
<evidence type="ECO:0000313" key="4">
    <source>
        <dbReference type="Proteomes" id="UP000237968"/>
    </source>
</evidence>
<dbReference type="Proteomes" id="UP000237968">
    <property type="component" value="Unassembled WGS sequence"/>
</dbReference>
<organism evidence="3 4">
    <name type="scientific">Enhygromyxa salina</name>
    <dbReference type="NCBI Taxonomy" id="215803"/>
    <lineage>
        <taxon>Bacteria</taxon>
        <taxon>Pseudomonadati</taxon>
        <taxon>Myxococcota</taxon>
        <taxon>Polyangia</taxon>
        <taxon>Nannocystales</taxon>
        <taxon>Nannocystaceae</taxon>
        <taxon>Enhygromyxa</taxon>
    </lineage>
</organism>
<name>A0A2S9XCV6_9BACT</name>
<sequence>MKISSITSTTLLLAALTASAAGCQPPDPDGLYIWCDGSEVGLYSYNTLKGIQNPMFSLCLGSKHWGGEGETGGIDINNWTNDDEDIDAIRSMCQEQCVNESNGAGNCLQSPDKKWQIKNHEKMAVPDPLMLIDNPAEITCKVPKDKRARNPAKTKVIPPTSTPKWPSTDQPLALSCGDFETCANEFPTPIGPSLYYNDAETPWGPGMGGADHQFTTSLAGHSSLAITLANPRSTPSFDAGALDYGEVEYSAPNCGELECPFYLANLTISNHSNVWQLYSHDLLDDVYISDVTVALRRPTLGVWNTATGELYLGEERLDLIVTGTLQIGEGSPLNETYFVTNSAAIFGQIGLDGAVEIFDVQVDDREFSLEATLDYDAPASLAF</sequence>
<evidence type="ECO:0000313" key="3">
    <source>
        <dbReference type="EMBL" id="PRP90630.1"/>
    </source>
</evidence>
<accession>A0A2S9XCV6</accession>
<dbReference type="EMBL" id="PVNK01000275">
    <property type="protein sequence ID" value="PRP90630.1"/>
    <property type="molecule type" value="Genomic_DNA"/>
</dbReference>
<protein>
    <submittedName>
        <fullName evidence="3">Uncharacterized protein</fullName>
    </submittedName>
</protein>
<keyword evidence="4" id="KW-1185">Reference proteome</keyword>
<evidence type="ECO:0000256" key="1">
    <source>
        <dbReference type="SAM" id="MobiDB-lite"/>
    </source>
</evidence>
<feature type="chain" id="PRO_5015467058" evidence="2">
    <location>
        <begin position="21"/>
        <end position="383"/>
    </location>
</feature>
<keyword evidence="2" id="KW-0732">Signal</keyword>
<evidence type="ECO:0000256" key="2">
    <source>
        <dbReference type="SAM" id="SignalP"/>
    </source>
</evidence>
<dbReference type="PROSITE" id="PS51257">
    <property type="entry name" value="PROKAR_LIPOPROTEIN"/>
    <property type="match status" value="1"/>
</dbReference>